<evidence type="ECO:0000313" key="2">
    <source>
        <dbReference type="EMBL" id="MFC3229555.1"/>
    </source>
</evidence>
<keyword evidence="3" id="KW-1185">Reference proteome</keyword>
<feature type="signal peptide" evidence="1">
    <location>
        <begin position="1"/>
        <end position="24"/>
    </location>
</feature>
<protein>
    <submittedName>
        <fullName evidence="2">Uncharacterized protein</fullName>
    </submittedName>
</protein>
<organism evidence="2 3">
    <name type="scientific">Marinibaculum pumilum</name>
    <dbReference type="NCBI Taxonomy" id="1766165"/>
    <lineage>
        <taxon>Bacteria</taxon>
        <taxon>Pseudomonadati</taxon>
        <taxon>Pseudomonadota</taxon>
        <taxon>Alphaproteobacteria</taxon>
        <taxon>Rhodospirillales</taxon>
        <taxon>Rhodospirillaceae</taxon>
        <taxon>Marinibaculum</taxon>
    </lineage>
</organism>
<gene>
    <name evidence="2" type="ORF">ACFOGJ_20070</name>
</gene>
<accession>A0ABV7L4C1</accession>
<dbReference type="RefSeq" id="WP_379903872.1">
    <property type="nucleotide sequence ID" value="NZ_JBHRTR010000034.1"/>
</dbReference>
<evidence type="ECO:0000313" key="3">
    <source>
        <dbReference type="Proteomes" id="UP001595528"/>
    </source>
</evidence>
<sequence length="158" mass="17481">MTAAHRLLAALLLAGLPLAGTATAAETAAPMRITVGVYFQKDGAYVEQPQELVFETGTACFVWSRQNSPHEALPGAKGVEAVDEPHLHYNAAGKTSFVDSTFRWTEYGPEHEEAAVAARCAADRDGEPDKWVSETDYFREQHYDRPPYFLKIKKVEPL</sequence>
<keyword evidence="1" id="KW-0732">Signal</keyword>
<reference evidence="3" key="1">
    <citation type="journal article" date="2019" name="Int. J. Syst. Evol. Microbiol.">
        <title>The Global Catalogue of Microorganisms (GCM) 10K type strain sequencing project: providing services to taxonomists for standard genome sequencing and annotation.</title>
        <authorList>
            <consortium name="The Broad Institute Genomics Platform"/>
            <consortium name="The Broad Institute Genome Sequencing Center for Infectious Disease"/>
            <person name="Wu L."/>
            <person name="Ma J."/>
        </authorList>
    </citation>
    <scope>NUCLEOTIDE SEQUENCE [LARGE SCALE GENOMIC DNA]</scope>
    <source>
        <strain evidence="3">KCTC 42964</strain>
    </source>
</reference>
<dbReference type="Proteomes" id="UP001595528">
    <property type="component" value="Unassembled WGS sequence"/>
</dbReference>
<evidence type="ECO:0000256" key="1">
    <source>
        <dbReference type="SAM" id="SignalP"/>
    </source>
</evidence>
<name>A0ABV7L4C1_9PROT</name>
<feature type="chain" id="PRO_5045652214" evidence="1">
    <location>
        <begin position="25"/>
        <end position="158"/>
    </location>
</feature>
<proteinExistence type="predicted"/>
<dbReference type="EMBL" id="JBHRTR010000034">
    <property type="protein sequence ID" value="MFC3229555.1"/>
    <property type="molecule type" value="Genomic_DNA"/>
</dbReference>
<comment type="caution">
    <text evidence="2">The sequence shown here is derived from an EMBL/GenBank/DDBJ whole genome shotgun (WGS) entry which is preliminary data.</text>
</comment>